<dbReference type="RefSeq" id="WP_283927585.1">
    <property type="nucleotide sequence ID" value="NZ_CP126084.1"/>
</dbReference>
<dbReference type="AlphaFoldDB" id="A0AA95IAU0"/>
<dbReference type="Gene3D" id="1.10.1660.10">
    <property type="match status" value="1"/>
</dbReference>
<evidence type="ECO:0000313" key="3">
    <source>
        <dbReference type="Proteomes" id="UP001177943"/>
    </source>
</evidence>
<gene>
    <name evidence="2" type="ORF">QNH46_07715</name>
</gene>
<name>A0AA95IAU0_9BACL</name>
<evidence type="ECO:0000313" key="2">
    <source>
        <dbReference type="EMBL" id="WHX50524.1"/>
    </source>
</evidence>
<protein>
    <submittedName>
        <fullName evidence="2">Helix-turn-helix domain-containing protein</fullName>
    </submittedName>
</protein>
<evidence type="ECO:0000259" key="1">
    <source>
        <dbReference type="Pfam" id="PF12728"/>
    </source>
</evidence>
<dbReference type="InterPro" id="IPR009061">
    <property type="entry name" value="DNA-bd_dom_put_sf"/>
</dbReference>
<dbReference type="Pfam" id="PF12728">
    <property type="entry name" value="HTH_17"/>
    <property type="match status" value="1"/>
</dbReference>
<reference evidence="2" key="1">
    <citation type="submission" date="2023-05" db="EMBL/GenBank/DDBJ databases">
        <title>Comparative genomics of Bacillaceae isolates and their secondary metabolite potential.</title>
        <authorList>
            <person name="Song L."/>
            <person name="Nielsen L.J."/>
            <person name="Mohite O."/>
            <person name="Xu X."/>
            <person name="Weber T."/>
            <person name="Kovacs A.T."/>
        </authorList>
    </citation>
    <scope>NUCLEOTIDE SEQUENCE</scope>
    <source>
        <strain evidence="2">B2_4</strain>
    </source>
</reference>
<sequence length="92" mass="10920">MTTTDFIEAIRSDIESNLFDQLLERLKPEIERRLYANIFDVTEASQYLKVSASTLRRLVKDGEVPFYRLRGQIFFRQIDLDKHIENLIENGR</sequence>
<dbReference type="InterPro" id="IPR041657">
    <property type="entry name" value="HTH_17"/>
</dbReference>
<feature type="domain" description="Helix-turn-helix" evidence="1">
    <location>
        <begin position="39"/>
        <end position="86"/>
    </location>
</feature>
<dbReference type="GO" id="GO:0003677">
    <property type="term" value="F:DNA binding"/>
    <property type="evidence" value="ECO:0007669"/>
    <property type="project" value="InterPro"/>
</dbReference>
<dbReference type="EMBL" id="CP126084">
    <property type="protein sequence ID" value="WHX50524.1"/>
    <property type="molecule type" value="Genomic_DNA"/>
</dbReference>
<dbReference type="NCBIfam" id="TIGR01764">
    <property type="entry name" value="excise"/>
    <property type="match status" value="1"/>
</dbReference>
<accession>A0AA95IAU0</accession>
<proteinExistence type="predicted"/>
<organism evidence="2 3">
    <name type="scientific">Paenibacillus woosongensis</name>
    <dbReference type="NCBI Taxonomy" id="307580"/>
    <lineage>
        <taxon>Bacteria</taxon>
        <taxon>Bacillati</taxon>
        <taxon>Bacillota</taxon>
        <taxon>Bacilli</taxon>
        <taxon>Bacillales</taxon>
        <taxon>Paenibacillaceae</taxon>
        <taxon>Paenibacillus</taxon>
    </lineage>
</organism>
<dbReference type="Proteomes" id="UP001177943">
    <property type="component" value="Chromosome"/>
</dbReference>
<dbReference type="KEGG" id="pwn:QNH46_07715"/>
<dbReference type="SUPFAM" id="SSF46955">
    <property type="entry name" value="Putative DNA-binding domain"/>
    <property type="match status" value="1"/>
</dbReference>
<dbReference type="InterPro" id="IPR010093">
    <property type="entry name" value="SinI_DNA-bd"/>
</dbReference>